<dbReference type="EMBL" id="JBEHCU010010970">
    <property type="protein sequence ID" value="KAL1377435.1"/>
    <property type="molecule type" value="Genomic_DNA"/>
</dbReference>
<accession>A0ABD1CM12</accession>
<comment type="caution">
    <text evidence="1">The sequence shown here is derived from an EMBL/GenBank/DDBJ whole genome shotgun (WGS) entry which is preliminary data.</text>
</comment>
<reference evidence="1 2" key="1">
    <citation type="submission" date="2024-05" db="EMBL/GenBank/DDBJ databases">
        <title>Culex pipiens pipiens assembly and annotation.</title>
        <authorList>
            <person name="Alout H."/>
            <person name="Durand T."/>
        </authorList>
    </citation>
    <scope>NUCLEOTIDE SEQUENCE [LARGE SCALE GENOMIC DNA]</scope>
    <source>
        <strain evidence="1">HA-2024</strain>
        <tissue evidence="1">Whole body</tissue>
    </source>
</reference>
<organism evidence="1 2">
    <name type="scientific">Culex pipiens pipiens</name>
    <name type="common">Northern house mosquito</name>
    <dbReference type="NCBI Taxonomy" id="38569"/>
    <lineage>
        <taxon>Eukaryota</taxon>
        <taxon>Metazoa</taxon>
        <taxon>Ecdysozoa</taxon>
        <taxon>Arthropoda</taxon>
        <taxon>Hexapoda</taxon>
        <taxon>Insecta</taxon>
        <taxon>Pterygota</taxon>
        <taxon>Neoptera</taxon>
        <taxon>Endopterygota</taxon>
        <taxon>Diptera</taxon>
        <taxon>Nematocera</taxon>
        <taxon>Culicoidea</taxon>
        <taxon>Culicidae</taxon>
        <taxon>Culicinae</taxon>
        <taxon>Culicini</taxon>
        <taxon>Culex</taxon>
        <taxon>Culex</taxon>
    </lineage>
</organism>
<feature type="non-terminal residue" evidence="1">
    <location>
        <position position="31"/>
    </location>
</feature>
<gene>
    <name evidence="1" type="ORF">pipiens_000063</name>
</gene>
<dbReference type="AlphaFoldDB" id="A0ABD1CM12"/>
<dbReference type="Proteomes" id="UP001562425">
    <property type="component" value="Unassembled WGS sequence"/>
</dbReference>
<protein>
    <submittedName>
        <fullName evidence="1">Uncharacterized protein</fullName>
    </submittedName>
</protein>
<proteinExistence type="predicted"/>
<sequence>MPVQQRELLEKQANLLMTGANVRRKRETEIF</sequence>
<evidence type="ECO:0000313" key="1">
    <source>
        <dbReference type="EMBL" id="KAL1377435.1"/>
    </source>
</evidence>
<keyword evidence="2" id="KW-1185">Reference proteome</keyword>
<evidence type="ECO:0000313" key="2">
    <source>
        <dbReference type="Proteomes" id="UP001562425"/>
    </source>
</evidence>
<name>A0ABD1CM12_CULPP</name>